<evidence type="ECO:0000256" key="1">
    <source>
        <dbReference type="SAM" id="SignalP"/>
    </source>
</evidence>
<proteinExistence type="predicted"/>
<name>A0A8S1XBB4_9CILI</name>
<protein>
    <submittedName>
        <fullName evidence="2">Uncharacterized protein</fullName>
    </submittedName>
</protein>
<dbReference type="PANTHER" id="PTHR39767">
    <property type="entry name" value="CALCIUM/CALMODULIN-BINDING MEMBRANE PROTEIN PCM4-RELATED"/>
    <property type="match status" value="1"/>
</dbReference>
<keyword evidence="3" id="KW-1185">Reference proteome</keyword>
<dbReference type="PANTHER" id="PTHR39767:SF2">
    <property type="entry name" value="CHROMOSOME UNDETERMINED SCAFFOLD_1, WHOLE GENOME SHOTGUN SEQUENCE"/>
    <property type="match status" value="1"/>
</dbReference>
<evidence type="ECO:0000313" key="3">
    <source>
        <dbReference type="Proteomes" id="UP000689195"/>
    </source>
</evidence>
<feature type="signal peptide" evidence="1">
    <location>
        <begin position="1"/>
        <end position="19"/>
    </location>
</feature>
<comment type="caution">
    <text evidence="2">The sequence shown here is derived from an EMBL/GenBank/DDBJ whole genome shotgun (WGS) entry which is preliminary data.</text>
</comment>
<feature type="chain" id="PRO_5035793842" evidence="1">
    <location>
        <begin position="20"/>
        <end position="682"/>
    </location>
</feature>
<reference evidence="2" key="1">
    <citation type="submission" date="2021-01" db="EMBL/GenBank/DDBJ databases">
        <authorList>
            <consortium name="Genoscope - CEA"/>
            <person name="William W."/>
        </authorList>
    </citation>
    <scope>NUCLEOTIDE SEQUENCE</scope>
</reference>
<sequence>MIKIILLISSLFILNSYQASQQIGTFFTETTFSSSQGWGIIGSSAIYDTQMGKSVFGGKNGFAVGTTIYKLLEIPQPHHTIRMKLRIWAINKWESEYIIVKADGVVVNKQLVHSGLTSNFAQFLFQEIFFFHSAPSIIIEITSTLDEANNNESWGVRDIDIQAITCPVGCDLCSYSDTLDTCPKYQLQTSNFATSTFTTNQGWVVQDSVVQQLFCDKILMFGYFPTGVSIFKKFYLPTTFYKVKVKFQFWKIDAISTSISHALYANGDNIWNFDQTKTKTLNICSLGSNEEYVNVDIEFESNSQLITFQFYSDSAAGEYYGIRDFYIYALLCEDQTMLCINSPTEIVTNPDIMDFQQSVSDLVASFSSSLPSEWSSYQSFSATPRISVPKCTEASVPIQYMALYDTLYKDFTLNIHKTLKMIFYMYSQSKQNDVLLYVDDNLADTIQIGYSSNDVNCAGSASGDKYEEYTLYAVEVDHTSLLTRISFKGRTYTGGNFLQGFNKFEIYTGNCDCEICTDSGTCATVYSLVDIDFAQDTLTDNEKWQLITYSIQATTCNTKEILGGYNVISKAQQVRALYKSLPTHLSLRIQMNIYFLSNWINTEYLVITLDNVEVWRQKVLQTNYASQLCSAGGATYQVVEIDLYVSHAQSEFTLIFNIESGSGDEYWGVRDFIVSTSNQIIS</sequence>
<dbReference type="OrthoDB" id="301866at2759"/>
<dbReference type="EMBL" id="CAJJDO010000117">
    <property type="protein sequence ID" value="CAD8198101.1"/>
    <property type="molecule type" value="Genomic_DNA"/>
</dbReference>
<accession>A0A8S1XBB4</accession>
<gene>
    <name evidence="2" type="ORF">PPENT_87.1.T1170104</name>
</gene>
<organism evidence="2 3">
    <name type="scientific">Paramecium pentaurelia</name>
    <dbReference type="NCBI Taxonomy" id="43138"/>
    <lineage>
        <taxon>Eukaryota</taxon>
        <taxon>Sar</taxon>
        <taxon>Alveolata</taxon>
        <taxon>Ciliophora</taxon>
        <taxon>Intramacronucleata</taxon>
        <taxon>Oligohymenophorea</taxon>
        <taxon>Peniculida</taxon>
        <taxon>Parameciidae</taxon>
        <taxon>Paramecium</taxon>
    </lineage>
</organism>
<dbReference type="AlphaFoldDB" id="A0A8S1XBB4"/>
<evidence type="ECO:0000313" key="2">
    <source>
        <dbReference type="EMBL" id="CAD8198101.1"/>
    </source>
</evidence>
<dbReference type="Proteomes" id="UP000689195">
    <property type="component" value="Unassembled WGS sequence"/>
</dbReference>
<keyword evidence="1" id="KW-0732">Signal</keyword>